<organism evidence="1 2">
    <name type="scientific">Blepharisma stoltei</name>
    <dbReference type="NCBI Taxonomy" id="1481888"/>
    <lineage>
        <taxon>Eukaryota</taxon>
        <taxon>Sar</taxon>
        <taxon>Alveolata</taxon>
        <taxon>Ciliophora</taxon>
        <taxon>Postciliodesmatophora</taxon>
        <taxon>Heterotrichea</taxon>
        <taxon>Heterotrichida</taxon>
        <taxon>Blepharismidae</taxon>
        <taxon>Blepharisma</taxon>
    </lineage>
</organism>
<dbReference type="EMBL" id="CAJZBQ010000039">
    <property type="protein sequence ID" value="CAG9326012.1"/>
    <property type="molecule type" value="Genomic_DNA"/>
</dbReference>
<dbReference type="Proteomes" id="UP001162131">
    <property type="component" value="Unassembled WGS sequence"/>
</dbReference>
<keyword evidence="2" id="KW-1185">Reference proteome</keyword>
<accession>A0AAU9JP14</accession>
<protein>
    <submittedName>
        <fullName evidence="1">Uncharacterized protein</fullName>
    </submittedName>
</protein>
<gene>
    <name evidence="1" type="ORF">BSTOLATCC_MIC39790</name>
</gene>
<name>A0AAU9JP14_9CILI</name>
<proteinExistence type="predicted"/>
<evidence type="ECO:0000313" key="2">
    <source>
        <dbReference type="Proteomes" id="UP001162131"/>
    </source>
</evidence>
<comment type="caution">
    <text evidence="1">The sequence shown here is derived from an EMBL/GenBank/DDBJ whole genome shotgun (WGS) entry which is preliminary data.</text>
</comment>
<evidence type="ECO:0000313" key="1">
    <source>
        <dbReference type="EMBL" id="CAG9326012.1"/>
    </source>
</evidence>
<sequence length="157" mass="17473">MTMMEAAAQIQIISLILHILYKATANAHLIAKELLIAQHLPGDPASVQYNKTRTKWVESKDILKCNTVARTDRNCVKIYWSAKDYNAFVYYQFQLDMFNAIIGAEDCVLETRAKNWLEAKNAFDGHGNNDDDSGGNSDSGAFALKISILIAVCNLLS</sequence>
<dbReference type="AlphaFoldDB" id="A0AAU9JP14"/>
<reference evidence="1" key="1">
    <citation type="submission" date="2021-09" db="EMBL/GenBank/DDBJ databases">
        <authorList>
            <consortium name="AG Swart"/>
            <person name="Singh M."/>
            <person name="Singh A."/>
            <person name="Seah K."/>
            <person name="Emmerich C."/>
        </authorList>
    </citation>
    <scope>NUCLEOTIDE SEQUENCE</scope>
    <source>
        <strain evidence="1">ATCC30299</strain>
    </source>
</reference>